<feature type="signal peptide" evidence="12">
    <location>
        <begin position="1"/>
        <end position="17"/>
    </location>
</feature>
<comment type="caution">
    <text evidence="16">The sequence shown here is derived from an EMBL/GenBank/DDBJ whole genome shotgun (WGS) entry which is preliminary data.</text>
</comment>
<dbReference type="InterPro" id="IPR003961">
    <property type="entry name" value="FN3_dom"/>
</dbReference>
<dbReference type="GO" id="GO:0004725">
    <property type="term" value="F:protein tyrosine phosphatase activity"/>
    <property type="evidence" value="ECO:0007669"/>
    <property type="project" value="UniProtKB-EC"/>
</dbReference>
<keyword evidence="6" id="KW-0904">Protein phosphatase</keyword>
<dbReference type="PROSITE" id="PS50056">
    <property type="entry name" value="TYR_PHOSPHATASE_2"/>
    <property type="match status" value="1"/>
</dbReference>
<evidence type="ECO:0000256" key="10">
    <source>
        <dbReference type="ARBA" id="ARBA00051722"/>
    </source>
</evidence>
<keyword evidence="17" id="KW-1185">Reference proteome</keyword>
<comment type="catalytic activity">
    <reaction evidence="10">
        <text>O-phospho-L-tyrosyl-[protein] + H2O = L-tyrosyl-[protein] + phosphate</text>
        <dbReference type="Rhea" id="RHEA:10684"/>
        <dbReference type="Rhea" id="RHEA-COMP:10136"/>
        <dbReference type="Rhea" id="RHEA-COMP:20101"/>
        <dbReference type="ChEBI" id="CHEBI:15377"/>
        <dbReference type="ChEBI" id="CHEBI:43474"/>
        <dbReference type="ChEBI" id="CHEBI:46858"/>
        <dbReference type="ChEBI" id="CHEBI:61978"/>
        <dbReference type="EC" id="3.1.3.48"/>
    </reaction>
</comment>
<accession>A0ABD1IX44</accession>
<dbReference type="SMART" id="SM00060">
    <property type="entry name" value="FN3"/>
    <property type="match status" value="6"/>
</dbReference>
<dbReference type="Gene3D" id="2.60.40.10">
    <property type="entry name" value="Immunoglobulins"/>
    <property type="match status" value="6"/>
</dbReference>
<keyword evidence="9" id="KW-0325">Glycoprotein</keyword>
<dbReference type="InterPro" id="IPR016130">
    <property type="entry name" value="Tyr_Pase_AS"/>
</dbReference>
<name>A0ABD1IX44_9TELE</name>
<reference evidence="16 17" key="1">
    <citation type="submission" date="2024-09" db="EMBL/GenBank/DDBJ databases">
        <title>A chromosome-level genome assembly of Gray's grenadier anchovy, Coilia grayii.</title>
        <authorList>
            <person name="Fu Z."/>
        </authorList>
    </citation>
    <scope>NUCLEOTIDE SEQUENCE [LARGE SCALE GENOMIC DNA]</scope>
    <source>
        <strain evidence="16">G4</strain>
        <tissue evidence="16">Muscle</tissue>
    </source>
</reference>
<dbReference type="PRINTS" id="PR00700">
    <property type="entry name" value="PRTYPHPHTASE"/>
</dbReference>
<evidence type="ECO:0000256" key="2">
    <source>
        <dbReference type="ARBA" id="ARBA00013064"/>
    </source>
</evidence>
<gene>
    <name evidence="16" type="ORF">ACEWY4_026186</name>
</gene>
<evidence type="ECO:0000259" key="14">
    <source>
        <dbReference type="PROSITE" id="PS50056"/>
    </source>
</evidence>
<dbReference type="EC" id="3.1.3.48" evidence="2"/>
<feature type="domain" description="Tyrosine-protein phosphatase" evidence="13">
    <location>
        <begin position="768"/>
        <end position="1026"/>
    </location>
</feature>
<dbReference type="InterPro" id="IPR029021">
    <property type="entry name" value="Prot-tyrosine_phosphatase-like"/>
</dbReference>
<protein>
    <recommendedName>
        <fullName evidence="2">protein-tyrosine-phosphatase</fullName>
        <ecNumber evidence="2">3.1.3.48</ecNumber>
    </recommendedName>
</protein>
<dbReference type="PANTHER" id="PTHR46957">
    <property type="entry name" value="CYTOKINE RECEPTOR"/>
    <property type="match status" value="1"/>
</dbReference>
<keyword evidence="8 11" id="KW-0472">Membrane</keyword>
<dbReference type="AlphaFoldDB" id="A0ABD1IX44"/>
<keyword evidence="5" id="KW-0378">Hydrolase</keyword>
<feature type="domain" description="Fibronectin type-III" evidence="15">
    <location>
        <begin position="163"/>
        <end position="258"/>
    </location>
</feature>
<evidence type="ECO:0000259" key="15">
    <source>
        <dbReference type="PROSITE" id="PS50853"/>
    </source>
</evidence>
<feature type="transmembrane region" description="Helical" evidence="11">
    <location>
        <begin position="696"/>
        <end position="717"/>
    </location>
</feature>
<dbReference type="FunFam" id="3.90.190.10:FF:000009">
    <property type="entry name" value="Receptor-type tyrosine-protein phosphatase beta"/>
    <property type="match status" value="1"/>
</dbReference>
<evidence type="ECO:0000256" key="9">
    <source>
        <dbReference type="ARBA" id="ARBA00023180"/>
    </source>
</evidence>
<keyword evidence="7 11" id="KW-1133">Transmembrane helix</keyword>
<organism evidence="16 17">
    <name type="scientific">Coilia grayii</name>
    <name type="common">Gray's grenadier anchovy</name>
    <dbReference type="NCBI Taxonomy" id="363190"/>
    <lineage>
        <taxon>Eukaryota</taxon>
        <taxon>Metazoa</taxon>
        <taxon>Chordata</taxon>
        <taxon>Craniata</taxon>
        <taxon>Vertebrata</taxon>
        <taxon>Euteleostomi</taxon>
        <taxon>Actinopterygii</taxon>
        <taxon>Neopterygii</taxon>
        <taxon>Teleostei</taxon>
        <taxon>Clupei</taxon>
        <taxon>Clupeiformes</taxon>
        <taxon>Clupeoidei</taxon>
        <taxon>Engraulidae</taxon>
        <taxon>Coilinae</taxon>
        <taxon>Coilia</taxon>
    </lineage>
</organism>
<dbReference type="PROSITE" id="PS00383">
    <property type="entry name" value="TYR_PHOSPHATASE_1"/>
    <property type="match status" value="1"/>
</dbReference>
<dbReference type="PANTHER" id="PTHR46957:SF10">
    <property type="entry name" value="PROTEIN TYROSINE PHOSPHATASE, RECEPTOR TYPE, H"/>
    <property type="match status" value="1"/>
</dbReference>
<feature type="domain" description="Fibronectin type-III" evidence="15">
    <location>
        <begin position="443"/>
        <end position="537"/>
    </location>
</feature>
<feature type="domain" description="Tyrosine specific protein phosphatases" evidence="14">
    <location>
        <begin position="944"/>
        <end position="1017"/>
    </location>
</feature>
<dbReference type="GO" id="GO:0016020">
    <property type="term" value="C:membrane"/>
    <property type="evidence" value="ECO:0007669"/>
    <property type="project" value="UniProtKB-SubCell"/>
</dbReference>
<proteinExistence type="predicted"/>
<dbReference type="Gene3D" id="3.90.190.10">
    <property type="entry name" value="Protein tyrosine phosphatase superfamily"/>
    <property type="match status" value="1"/>
</dbReference>
<keyword evidence="4 12" id="KW-0732">Signal</keyword>
<dbReference type="InterPro" id="IPR013783">
    <property type="entry name" value="Ig-like_fold"/>
</dbReference>
<feature type="domain" description="Fibronectin type-III" evidence="15">
    <location>
        <begin position="347"/>
        <end position="442"/>
    </location>
</feature>
<evidence type="ECO:0000256" key="4">
    <source>
        <dbReference type="ARBA" id="ARBA00022729"/>
    </source>
</evidence>
<feature type="domain" description="Fibronectin type-III" evidence="15">
    <location>
        <begin position="74"/>
        <end position="162"/>
    </location>
</feature>
<evidence type="ECO:0000256" key="8">
    <source>
        <dbReference type="ARBA" id="ARBA00023136"/>
    </source>
</evidence>
<dbReference type="Pfam" id="PF00102">
    <property type="entry name" value="Y_phosphatase"/>
    <property type="match status" value="1"/>
</dbReference>
<evidence type="ECO:0000256" key="12">
    <source>
        <dbReference type="SAM" id="SignalP"/>
    </source>
</evidence>
<evidence type="ECO:0000256" key="5">
    <source>
        <dbReference type="ARBA" id="ARBA00022801"/>
    </source>
</evidence>
<dbReference type="InterPro" id="IPR000387">
    <property type="entry name" value="Tyr_Pase_dom"/>
</dbReference>
<dbReference type="InterPro" id="IPR003595">
    <property type="entry name" value="Tyr_Pase_cat"/>
</dbReference>
<evidence type="ECO:0000256" key="11">
    <source>
        <dbReference type="SAM" id="Phobius"/>
    </source>
</evidence>
<sequence length="1050" mass="116508">MRATVWLLYLCTAQVWCQSTDHPDRSVAANAITTTTAEINTSQHPTDKSPFDLSTVTTVIPTTITTTVSTTPQPPPEVTEVNVTIRSDTQLQLEWAKVNSENKYNYTLRYWDGTEITITGSNEGTTVTHTVSSLSPGTKYSFTLFTVFEGVSSTGYHFSAVTVPADVTQVNVKTRSDTDLQLEWDKINNNDGYNQYNYTLRYSNGTETSITGSEGGATVTHTVSSLSPGTKYSFTLYTVFEGVISSGYNFSEVTVPADVTQVNVKNRSETHLQLEWDKINNNDGYNQYNYTLRYSNGTETSITGSEGGATVTHTVSSLSPGTKYSFTLYTVFEGVISSGYNFSEVTVPADVTQVNVKNRSETHLQLEWDKINNNDGYNQYTYTLRYSNGTETSITGSEGGTTVTHTVSSLSPGTKYSFTLFTVFEGVRSSGYNFSEVTVPSDVGEVNVTSRSENHLQLEWTKVSNSNGYNEYNYTLRYSNGAETSITGPDGGTTVTHTVPSLSPGTKYSFTLFTVFEGVSSRGHNFSEVTAINCAASHWKVTTSTIEAEVAGLFSMATAKNGSDGDNVNGKVEGNSVSFTDLYPGATYTVSLYYELQQEKLLQCTNGLTLVPEVVTSLSCDSGDFYVSLRWEEPLGVWTELEVNVGGNSYPVESGTELHVPGLQPAQTYSVSVTSLSGAMRSSPQPISCQTQSTVIWLPVLVIILLGLLAAVGVFVLRRKPKLLSKVHMPMYKRHTETDPSQNNFRAIPVKKFPDHFDHMSRDENREFSAEYMQFNTVGTEQTQREAILPENKSKNRFTDILPYDSSRVKLSTRGHVSDYINANYIPGYGGRNNDYIAAQGPLPSTVADFWRMIWEQKSTRIVMVTNCIENGKTKCEKYWPHDYNPCRYGDLVITMTSEHKEINWTLREFTVKNETKSEERVVKHFHFTAWPDHGVPNGTEPLIEFRGLIRRHIDSSPPSGPTVVHCSAGVGRTGTLIALDVLLQQLEREDAVNIGGFVHLMRCHRPRMVQTESQYIFLHQCISDTLTETPEEPLYVNTAAVIYENIAAI</sequence>
<dbReference type="CDD" id="cd00063">
    <property type="entry name" value="FN3"/>
    <property type="match status" value="5"/>
</dbReference>
<feature type="chain" id="PRO_5044840558" description="protein-tyrosine-phosphatase" evidence="12">
    <location>
        <begin position="18"/>
        <end position="1050"/>
    </location>
</feature>
<evidence type="ECO:0000256" key="1">
    <source>
        <dbReference type="ARBA" id="ARBA00004479"/>
    </source>
</evidence>
<keyword evidence="3 11" id="KW-0812">Transmembrane</keyword>
<dbReference type="PROSITE" id="PS50853">
    <property type="entry name" value="FN3"/>
    <property type="match status" value="4"/>
</dbReference>
<evidence type="ECO:0000313" key="17">
    <source>
        <dbReference type="Proteomes" id="UP001591681"/>
    </source>
</evidence>
<dbReference type="Proteomes" id="UP001591681">
    <property type="component" value="Unassembled WGS sequence"/>
</dbReference>
<evidence type="ECO:0000256" key="6">
    <source>
        <dbReference type="ARBA" id="ARBA00022912"/>
    </source>
</evidence>
<dbReference type="InterPro" id="IPR036116">
    <property type="entry name" value="FN3_sf"/>
</dbReference>
<dbReference type="SUPFAM" id="SSF49265">
    <property type="entry name" value="Fibronectin type III"/>
    <property type="match status" value="4"/>
</dbReference>
<comment type="subcellular location">
    <subcellularLocation>
        <location evidence="1">Membrane</location>
        <topology evidence="1">Single-pass type I membrane protein</topology>
    </subcellularLocation>
</comment>
<dbReference type="SUPFAM" id="SSF52799">
    <property type="entry name" value="(Phosphotyrosine protein) phosphatases II"/>
    <property type="match status" value="1"/>
</dbReference>
<dbReference type="InterPro" id="IPR050713">
    <property type="entry name" value="RTP_Phos/Ushers"/>
</dbReference>
<evidence type="ECO:0000256" key="3">
    <source>
        <dbReference type="ARBA" id="ARBA00022692"/>
    </source>
</evidence>
<dbReference type="PROSITE" id="PS50055">
    <property type="entry name" value="TYR_PHOSPHATASE_PTP"/>
    <property type="match status" value="1"/>
</dbReference>
<dbReference type="SMART" id="SM00194">
    <property type="entry name" value="PTPc"/>
    <property type="match status" value="1"/>
</dbReference>
<dbReference type="SMART" id="SM00404">
    <property type="entry name" value="PTPc_motif"/>
    <property type="match status" value="1"/>
</dbReference>
<evidence type="ECO:0000259" key="13">
    <source>
        <dbReference type="PROSITE" id="PS50055"/>
    </source>
</evidence>
<evidence type="ECO:0000256" key="7">
    <source>
        <dbReference type="ARBA" id="ARBA00022989"/>
    </source>
</evidence>
<dbReference type="InterPro" id="IPR000242">
    <property type="entry name" value="PTP_cat"/>
</dbReference>
<dbReference type="Pfam" id="PF00041">
    <property type="entry name" value="fn3"/>
    <property type="match status" value="5"/>
</dbReference>
<dbReference type="EMBL" id="JBHFQA010000023">
    <property type="protein sequence ID" value="KAL2078501.1"/>
    <property type="molecule type" value="Genomic_DNA"/>
</dbReference>
<evidence type="ECO:0000313" key="16">
    <source>
        <dbReference type="EMBL" id="KAL2078501.1"/>
    </source>
</evidence>